<dbReference type="Gene3D" id="3.30.710.10">
    <property type="entry name" value="Potassium Channel Kv1.1, Chain A"/>
    <property type="match status" value="1"/>
</dbReference>
<dbReference type="CDD" id="cd00121">
    <property type="entry name" value="MATH"/>
    <property type="match status" value="1"/>
</dbReference>
<dbReference type="PROSITE" id="PS50144">
    <property type="entry name" value="MATH"/>
    <property type="match status" value="1"/>
</dbReference>
<dbReference type="AlphaFoldDB" id="A0ABD2VUY4"/>
<gene>
    <name evidence="3" type="ORF">TKK_019900</name>
</gene>
<dbReference type="InterPro" id="IPR002083">
    <property type="entry name" value="MATH/TRAF_dom"/>
</dbReference>
<dbReference type="CDD" id="cd14733">
    <property type="entry name" value="BACK"/>
    <property type="match status" value="1"/>
</dbReference>
<dbReference type="InterPro" id="IPR011333">
    <property type="entry name" value="SKP1/BTB/POZ_sf"/>
</dbReference>
<name>A0ABD2VUY4_9HYME</name>
<protein>
    <recommendedName>
        <fullName evidence="5">BTB domain-containing protein</fullName>
    </recommendedName>
</protein>
<evidence type="ECO:0000313" key="4">
    <source>
        <dbReference type="Proteomes" id="UP001627154"/>
    </source>
</evidence>
<evidence type="ECO:0000259" key="1">
    <source>
        <dbReference type="PROSITE" id="PS50097"/>
    </source>
</evidence>
<sequence>MAPIPSKAYTRVDTSNSEFTWTINNFSSLNKTSHEYLTSPMFKVDNSEKKFFLQFFPNGYQADTTTTAMFLCQVGSESFNCRCKITLMVDYEPVLIVRSPRYSFSASNKKLAFTQFFRVEDTSEMTNDQDIMLITCELKIFTTKNESIYLHAINENTSRFKCDDLFLNEKLSDVKLQTICGKEIMAHKAILASASPIFFKMFTNDMLENKNNVVNVTDFRYEVLIEMIRYIYLGNINVKELTVTCELLGAADKYDIQGLKTMCNQILFHNLRVENAVSIFKLANKYNCNTLKDEVKKFISFHSADIMKSNNVKKLLNPVELDVIQLVLNI</sequence>
<dbReference type="Pfam" id="PF22486">
    <property type="entry name" value="MATH_2"/>
    <property type="match status" value="1"/>
</dbReference>
<dbReference type="EMBL" id="JBJJXI010000175">
    <property type="protein sequence ID" value="KAL3384301.1"/>
    <property type="molecule type" value="Genomic_DNA"/>
</dbReference>
<accession>A0ABD2VUY4</accession>
<dbReference type="Pfam" id="PF00651">
    <property type="entry name" value="BTB"/>
    <property type="match status" value="1"/>
</dbReference>
<feature type="domain" description="BTB" evidence="1">
    <location>
        <begin position="172"/>
        <end position="240"/>
    </location>
</feature>
<dbReference type="Proteomes" id="UP001627154">
    <property type="component" value="Unassembled WGS sequence"/>
</dbReference>
<evidence type="ECO:0000313" key="3">
    <source>
        <dbReference type="EMBL" id="KAL3384301.1"/>
    </source>
</evidence>
<dbReference type="SMART" id="SM00225">
    <property type="entry name" value="BTB"/>
    <property type="match status" value="1"/>
</dbReference>
<dbReference type="Gene3D" id="2.60.210.10">
    <property type="entry name" value="Apoptosis, Tumor Necrosis Factor Receptor Associated Protein 2, Chain A"/>
    <property type="match status" value="1"/>
</dbReference>
<dbReference type="InterPro" id="IPR008974">
    <property type="entry name" value="TRAF-like"/>
</dbReference>
<dbReference type="PROSITE" id="PS50097">
    <property type="entry name" value="BTB"/>
    <property type="match status" value="1"/>
</dbReference>
<evidence type="ECO:0000259" key="2">
    <source>
        <dbReference type="PROSITE" id="PS50144"/>
    </source>
</evidence>
<feature type="domain" description="MATH" evidence="2">
    <location>
        <begin position="16"/>
        <end position="138"/>
    </location>
</feature>
<dbReference type="InterPro" id="IPR000210">
    <property type="entry name" value="BTB/POZ_dom"/>
</dbReference>
<dbReference type="Gene3D" id="6.10.250.3030">
    <property type="match status" value="1"/>
</dbReference>
<comment type="caution">
    <text evidence="3">The sequence shown here is derived from an EMBL/GenBank/DDBJ whole genome shotgun (WGS) entry which is preliminary data.</text>
</comment>
<proteinExistence type="predicted"/>
<dbReference type="SUPFAM" id="SSF54695">
    <property type="entry name" value="POZ domain"/>
    <property type="match status" value="1"/>
</dbReference>
<dbReference type="GO" id="GO:0030163">
    <property type="term" value="P:protein catabolic process"/>
    <property type="evidence" value="ECO:0007669"/>
    <property type="project" value="UniProtKB-ARBA"/>
</dbReference>
<keyword evidence="4" id="KW-1185">Reference proteome</keyword>
<reference evidence="3 4" key="1">
    <citation type="journal article" date="2024" name="bioRxiv">
        <title>A reference genome for Trichogramma kaykai: A tiny desert-dwelling parasitoid wasp with competing sex-ratio distorters.</title>
        <authorList>
            <person name="Culotta J."/>
            <person name="Lindsey A.R."/>
        </authorList>
    </citation>
    <scope>NUCLEOTIDE SEQUENCE [LARGE SCALE GENOMIC DNA]</scope>
    <source>
        <strain evidence="3 4">KSX58</strain>
    </source>
</reference>
<dbReference type="PANTHER" id="PTHR24413">
    <property type="entry name" value="SPECKLE-TYPE POZ PROTEIN"/>
    <property type="match status" value="1"/>
</dbReference>
<dbReference type="SUPFAM" id="SSF49599">
    <property type="entry name" value="TRAF domain-like"/>
    <property type="match status" value="1"/>
</dbReference>
<organism evidence="3 4">
    <name type="scientific">Trichogramma kaykai</name>
    <dbReference type="NCBI Taxonomy" id="54128"/>
    <lineage>
        <taxon>Eukaryota</taxon>
        <taxon>Metazoa</taxon>
        <taxon>Ecdysozoa</taxon>
        <taxon>Arthropoda</taxon>
        <taxon>Hexapoda</taxon>
        <taxon>Insecta</taxon>
        <taxon>Pterygota</taxon>
        <taxon>Neoptera</taxon>
        <taxon>Endopterygota</taxon>
        <taxon>Hymenoptera</taxon>
        <taxon>Apocrita</taxon>
        <taxon>Proctotrupomorpha</taxon>
        <taxon>Chalcidoidea</taxon>
        <taxon>Trichogrammatidae</taxon>
        <taxon>Trichogramma</taxon>
    </lineage>
</organism>
<evidence type="ECO:0008006" key="5">
    <source>
        <dbReference type="Google" id="ProtNLM"/>
    </source>
</evidence>